<comment type="subcellular location">
    <subcellularLocation>
        <location evidence="7 8">Cell membrane</location>
        <topology evidence="7 8">Multi-pass membrane protein</topology>
    </subcellularLocation>
    <subcellularLocation>
        <location evidence="1">Membrane</location>
        <topology evidence="1">Multi-pass membrane protein</topology>
    </subcellularLocation>
</comment>
<evidence type="ECO:0000256" key="6">
    <source>
        <dbReference type="ARBA" id="ARBA00023136"/>
    </source>
</evidence>
<name>A0A101XPY6_9BACL</name>
<gene>
    <name evidence="7" type="primary">nuoA</name>
    <name evidence="9" type="ORF">ATW55_14080</name>
</gene>
<evidence type="ECO:0000313" key="10">
    <source>
        <dbReference type="Proteomes" id="UP000053557"/>
    </source>
</evidence>
<keyword evidence="7" id="KW-1278">Translocase</keyword>
<evidence type="ECO:0000256" key="2">
    <source>
        <dbReference type="ARBA" id="ARBA00008472"/>
    </source>
</evidence>
<dbReference type="InterPro" id="IPR023043">
    <property type="entry name" value="NAD(P)H_OxRDtase_bac/plastid"/>
</dbReference>
<keyword evidence="4 7" id="KW-0812">Transmembrane</keyword>
<dbReference type="GO" id="GO:0048038">
    <property type="term" value="F:quinone binding"/>
    <property type="evidence" value="ECO:0007669"/>
    <property type="project" value="UniProtKB-KW"/>
</dbReference>
<accession>A0A101XPY6</accession>
<keyword evidence="5 7" id="KW-1133">Transmembrane helix</keyword>
<dbReference type="EC" id="7.1.1.-" evidence="7"/>
<protein>
    <recommendedName>
        <fullName evidence="7">NADH-quinone oxidoreductase subunit A</fullName>
        <ecNumber evidence="7">7.1.1.-</ecNumber>
    </recommendedName>
    <alternativeName>
        <fullName evidence="7">NADH dehydrogenase I subunit A</fullName>
    </alternativeName>
    <alternativeName>
        <fullName evidence="7">NDH-1 subunit A</fullName>
    </alternativeName>
    <alternativeName>
        <fullName evidence="7">NUO1</fullName>
    </alternativeName>
</protein>
<dbReference type="EMBL" id="LPVJ01000054">
    <property type="protein sequence ID" value="KUO95304.1"/>
    <property type="molecule type" value="Genomic_DNA"/>
</dbReference>
<comment type="subunit">
    <text evidence="7">NDH-1 is composed of 14 different subunits. Subunits NuoA, H, J, K, L, M, N constitute the membrane sector of the complex.</text>
</comment>
<evidence type="ECO:0000256" key="4">
    <source>
        <dbReference type="ARBA" id="ARBA00022692"/>
    </source>
</evidence>
<evidence type="ECO:0000256" key="3">
    <source>
        <dbReference type="ARBA" id="ARBA00022448"/>
    </source>
</evidence>
<comment type="caution">
    <text evidence="9">The sequence shown here is derived from an EMBL/GenBank/DDBJ whole genome shotgun (WGS) entry which is preliminary data.</text>
</comment>
<evidence type="ECO:0000256" key="5">
    <source>
        <dbReference type="ARBA" id="ARBA00022989"/>
    </source>
</evidence>
<dbReference type="Pfam" id="PF00507">
    <property type="entry name" value="Oxidored_q4"/>
    <property type="match status" value="1"/>
</dbReference>
<keyword evidence="9" id="KW-0830">Ubiquinone</keyword>
<keyword evidence="3 7" id="KW-0813">Transport</keyword>
<evidence type="ECO:0000313" key="9">
    <source>
        <dbReference type="EMBL" id="KUO95304.1"/>
    </source>
</evidence>
<dbReference type="NCBIfam" id="NF005839">
    <property type="entry name" value="PRK07756.1"/>
    <property type="match status" value="1"/>
</dbReference>
<dbReference type="InterPro" id="IPR000440">
    <property type="entry name" value="NADH_UbQ/plastoQ_OxRdtase_su3"/>
</dbReference>
<dbReference type="InterPro" id="IPR038430">
    <property type="entry name" value="NDAH_ubi_oxred_su3_sf"/>
</dbReference>
<dbReference type="GO" id="GO:0008137">
    <property type="term" value="F:NADH dehydrogenase (ubiquinone) activity"/>
    <property type="evidence" value="ECO:0007669"/>
    <property type="project" value="InterPro"/>
</dbReference>
<dbReference type="HAMAP" id="MF_01394">
    <property type="entry name" value="NDH1_NuoA"/>
    <property type="match status" value="1"/>
</dbReference>
<dbReference type="PANTHER" id="PTHR11058">
    <property type="entry name" value="NADH-UBIQUINONE OXIDOREDUCTASE CHAIN 3"/>
    <property type="match status" value="1"/>
</dbReference>
<evidence type="ECO:0000256" key="8">
    <source>
        <dbReference type="RuleBase" id="RU003639"/>
    </source>
</evidence>
<feature type="transmembrane region" description="Helical" evidence="7">
    <location>
        <begin position="64"/>
        <end position="85"/>
    </location>
</feature>
<evidence type="ECO:0000256" key="1">
    <source>
        <dbReference type="ARBA" id="ARBA00004141"/>
    </source>
</evidence>
<keyword evidence="10" id="KW-1185">Reference proteome</keyword>
<dbReference type="GO" id="GO:0050136">
    <property type="term" value="F:NADH dehydrogenase (quinone) (non-electrogenic) activity"/>
    <property type="evidence" value="ECO:0007669"/>
    <property type="project" value="UniProtKB-UniRule"/>
</dbReference>
<comment type="function">
    <text evidence="7">NDH-1 shuttles electrons from NADH, via FMN and iron-sulfur (Fe-S) centers, to quinones in the respiratory chain. The immediate electron acceptor for the enzyme in this species is believed to be a menaquinone. Couples the redox reaction to proton translocation (for every two electrons transferred, four hydrogen ions are translocated across the cytoplasmic membrane), and thus conserves the redox energy in a proton gradient.</text>
</comment>
<keyword evidence="7 8" id="KW-0874">Quinone</keyword>
<comment type="catalytic activity">
    <reaction evidence="7 8">
        <text>a quinone + NADH + 5 H(+)(in) = a quinol + NAD(+) + 4 H(+)(out)</text>
        <dbReference type="Rhea" id="RHEA:57888"/>
        <dbReference type="ChEBI" id="CHEBI:15378"/>
        <dbReference type="ChEBI" id="CHEBI:24646"/>
        <dbReference type="ChEBI" id="CHEBI:57540"/>
        <dbReference type="ChEBI" id="CHEBI:57945"/>
        <dbReference type="ChEBI" id="CHEBI:132124"/>
    </reaction>
</comment>
<dbReference type="Proteomes" id="UP000053557">
    <property type="component" value="Unassembled WGS sequence"/>
</dbReference>
<evidence type="ECO:0000256" key="7">
    <source>
        <dbReference type="HAMAP-Rule" id="MF_01394"/>
    </source>
</evidence>
<keyword evidence="7" id="KW-1003">Cell membrane</keyword>
<dbReference type="GO" id="GO:0005886">
    <property type="term" value="C:plasma membrane"/>
    <property type="evidence" value="ECO:0007669"/>
    <property type="project" value="UniProtKB-SubCell"/>
</dbReference>
<comment type="similarity">
    <text evidence="2 7 8">Belongs to the complex I subunit 3 family.</text>
</comment>
<feature type="transmembrane region" description="Helical" evidence="7">
    <location>
        <begin position="91"/>
        <end position="114"/>
    </location>
</feature>
<dbReference type="GO" id="GO:0030964">
    <property type="term" value="C:NADH dehydrogenase complex"/>
    <property type="evidence" value="ECO:0007669"/>
    <property type="project" value="TreeGrafter"/>
</dbReference>
<sequence length="122" mass="14000">MCLYANAFIFILVFLVLAIALPIGALAVLGPLLRPNKPSKAKNSTYESGLEPIGDARSRYNVRYYLFALMFVIFDVEIIFLYPWAVSYLTLGVFGYVEMMIFVVLLMIGLIYAWRKKVLEWM</sequence>
<keyword evidence="6 7" id="KW-0472">Membrane</keyword>
<dbReference type="AlphaFoldDB" id="A0A101XPY6"/>
<organism evidence="9 10">
    <name type="scientific">Ferroacidibacillus organovorans</name>
    <dbReference type="NCBI Taxonomy" id="1765683"/>
    <lineage>
        <taxon>Bacteria</taxon>
        <taxon>Bacillati</taxon>
        <taxon>Bacillota</taxon>
        <taxon>Bacilli</taxon>
        <taxon>Bacillales</taxon>
        <taxon>Alicyclobacillaceae</taxon>
        <taxon>Ferroacidibacillus</taxon>
    </lineage>
</organism>
<dbReference type="Gene3D" id="1.20.58.1610">
    <property type="entry name" value="NADH:ubiquinone/plastoquinone oxidoreductase, chain 3"/>
    <property type="match status" value="1"/>
</dbReference>
<proteinExistence type="inferred from homology"/>
<reference evidence="9 10" key="1">
    <citation type="submission" date="2015-12" db="EMBL/GenBank/DDBJ databases">
        <title>Draft genome sequence of Acidibacillus ferrooxidans ITV001, isolated from a chalcopyrite acid mine drainage site in Brazil.</title>
        <authorList>
            <person name="Dall'Agnol H."/>
            <person name="Nancucheo I."/>
            <person name="Johnson B."/>
            <person name="Oliveira R."/>
            <person name="Leite L."/>
            <person name="Pylro V."/>
            <person name="Nunes G.L."/>
            <person name="Tzotzos G."/>
            <person name="Fernandes G.R."/>
            <person name="Dutra J."/>
            <person name="Orellana S.C."/>
            <person name="Oliveira G."/>
        </authorList>
    </citation>
    <scope>NUCLEOTIDE SEQUENCE [LARGE SCALE GENOMIC DNA]</scope>
    <source>
        <strain evidence="10">ITV01</strain>
    </source>
</reference>
<feature type="transmembrane region" description="Helical" evidence="7">
    <location>
        <begin position="6"/>
        <end position="33"/>
    </location>
</feature>
<keyword evidence="7 8" id="KW-0520">NAD</keyword>
<dbReference type="PANTHER" id="PTHR11058:SF9">
    <property type="entry name" value="NADH-UBIQUINONE OXIDOREDUCTASE CHAIN 3"/>
    <property type="match status" value="1"/>
</dbReference>